<evidence type="ECO:0000313" key="2">
    <source>
        <dbReference type="EMBL" id="OIP03643.1"/>
    </source>
</evidence>
<evidence type="ECO:0000313" key="3">
    <source>
        <dbReference type="Proteomes" id="UP000183605"/>
    </source>
</evidence>
<reference evidence="2 3" key="1">
    <citation type="journal article" date="2016" name="Environ. Microbiol.">
        <title>Genomic resolution of a cold subsurface aquifer community provides metabolic insights for novel microbes adapted to high CO concentrations.</title>
        <authorList>
            <person name="Probst A.J."/>
            <person name="Castelle C.J."/>
            <person name="Singh A."/>
            <person name="Brown C.T."/>
            <person name="Anantharaman K."/>
            <person name="Sharon I."/>
            <person name="Hug L.A."/>
            <person name="Burstein D."/>
            <person name="Emerson J.B."/>
            <person name="Thomas B.C."/>
            <person name="Banfield J.F."/>
        </authorList>
    </citation>
    <scope>NUCLEOTIDE SEQUENCE [LARGE SCALE GENOMIC DNA]</scope>
    <source>
        <strain evidence="2">CG2_30_44_31</strain>
    </source>
</reference>
<evidence type="ECO:0000259" key="1">
    <source>
        <dbReference type="Pfam" id="PF00534"/>
    </source>
</evidence>
<dbReference type="GO" id="GO:0016757">
    <property type="term" value="F:glycosyltransferase activity"/>
    <property type="evidence" value="ECO:0007669"/>
    <property type="project" value="InterPro"/>
</dbReference>
<sequence length="360" mass="41373">MKIGLYSPFLADNIGGGERYLLTVAECLLTQHQVDLIVPQLTPGLQEKFRRSFNLKLAGLNFVVGPFTPQSSGLDRAKFTRRYDIFYYMTDGSFFVPRAKRNIVHFMIPFNRPPNLIQRFKLWHWPVKVTNSYFTKNALERIWRIKIDYVHWGAVDQHDFKPLAKQNIILNVGRFFSPKGNKHCKRQDFLVKTFKTLCDQGLTDWRLILNGPVDHGQDNLSYANQVAHLARSYPVTIRHQGSFRQLQQDYGRSRIYWHAAGYEVDETINPQAVEHLGLSTVEAMSAGAVPVVINKGGQPEIVATGINGLLWDNQQDLIKQTLAVIHDPKLFAKLQQQARLRAKDFSPAKFCQQTYKIFNL</sequence>
<dbReference type="EMBL" id="MNXQ01000029">
    <property type="protein sequence ID" value="OIP03643.1"/>
    <property type="molecule type" value="Genomic_DNA"/>
</dbReference>
<feature type="domain" description="Glycosyl transferase family 1" evidence="1">
    <location>
        <begin position="164"/>
        <end position="340"/>
    </location>
</feature>
<comment type="caution">
    <text evidence="2">The sequence shown here is derived from an EMBL/GenBank/DDBJ whole genome shotgun (WGS) entry which is preliminary data.</text>
</comment>
<proteinExistence type="predicted"/>
<dbReference type="AlphaFoldDB" id="A0A1J5AXP6"/>
<dbReference type="PANTHER" id="PTHR12526">
    <property type="entry name" value="GLYCOSYLTRANSFERASE"/>
    <property type="match status" value="1"/>
</dbReference>
<name>A0A1J5AXP6_9BACT</name>
<organism evidence="2 3">
    <name type="scientific">Candidatus Beckwithbacteria bacterium CG2_30_44_31</name>
    <dbReference type="NCBI Taxonomy" id="1805035"/>
    <lineage>
        <taxon>Bacteria</taxon>
        <taxon>Candidatus Beckwithiibacteriota</taxon>
    </lineage>
</organism>
<dbReference type="CDD" id="cd03801">
    <property type="entry name" value="GT4_PimA-like"/>
    <property type="match status" value="1"/>
</dbReference>
<accession>A0A1J5AXP6</accession>
<dbReference type="InterPro" id="IPR001296">
    <property type="entry name" value="Glyco_trans_1"/>
</dbReference>
<dbReference type="SUPFAM" id="SSF53756">
    <property type="entry name" value="UDP-Glycosyltransferase/glycogen phosphorylase"/>
    <property type="match status" value="1"/>
</dbReference>
<gene>
    <name evidence="2" type="ORF">AUK18_01490</name>
</gene>
<dbReference type="Pfam" id="PF00534">
    <property type="entry name" value="Glycos_transf_1"/>
    <property type="match status" value="1"/>
</dbReference>
<protein>
    <recommendedName>
        <fullName evidence="1">Glycosyl transferase family 1 domain-containing protein</fullName>
    </recommendedName>
</protein>
<dbReference type="Proteomes" id="UP000183605">
    <property type="component" value="Unassembled WGS sequence"/>
</dbReference>
<dbReference type="Gene3D" id="3.40.50.2000">
    <property type="entry name" value="Glycogen Phosphorylase B"/>
    <property type="match status" value="1"/>
</dbReference>